<dbReference type="OrthoDB" id="5444681at2"/>
<sequence length="156" mass="17651">MSLRVFAVAAAALFATAPVMANDLIDATDPARILNIARGFGSADLEKDSQGDPKITGRIEGTRYTIFFYGCTNNTDCDDIQFYAAWNGNNKFTQAQMNEWNRTKRYGKAYLDRDNDPVLEMVVNIDYGVSRRNIEDSFNWWKVALRGFKKDVLGEN</sequence>
<evidence type="ECO:0000256" key="1">
    <source>
        <dbReference type="SAM" id="SignalP"/>
    </source>
</evidence>
<protein>
    <submittedName>
        <fullName evidence="2">YbjN domain-containing protein</fullName>
    </submittedName>
</protein>
<dbReference type="EMBL" id="PZKC01000017">
    <property type="protein sequence ID" value="PTD95170.1"/>
    <property type="molecule type" value="Genomic_DNA"/>
</dbReference>
<accession>A0A2T4IBL6</accession>
<keyword evidence="3" id="KW-1185">Reference proteome</keyword>
<organism evidence="2 3">
    <name type="scientific">Pseudothauera lacus</name>
    <dbReference type="NCBI Taxonomy" id="2136175"/>
    <lineage>
        <taxon>Bacteria</taxon>
        <taxon>Pseudomonadati</taxon>
        <taxon>Pseudomonadota</taxon>
        <taxon>Betaproteobacteria</taxon>
        <taxon>Rhodocyclales</taxon>
        <taxon>Zoogloeaceae</taxon>
        <taxon>Pseudothauera</taxon>
    </lineage>
</organism>
<reference evidence="2 3" key="1">
    <citation type="submission" date="2018-03" db="EMBL/GenBank/DDBJ databases">
        <authorList>
            <person name="Keele B.F."/>
        </authorList>
    </citation>
    <scope>NUCLEOTIDE SEQUENCE [LARGE SCALE GENOMIC DNA]</scope>
    <source>
        <strain evidence="2 3">D20</strain>
    </source>
</reference>
<proteinExistence type="predicted"/>
<dbReference type="RefSeq" id="WP_107494701.1">
    <property type="nucleotide sequence ID" value="NZ_PZKC01000017.1"/>
</dbReference>
<dbReference type="Proteomes" id="UP000241193">
    <property type="component" value="Unassembled WGS sequence"/>
</dbReference>
<reference evidence="2 3" key="2">
    <citation type="submission" date="2018-04" db="EMBL/GenBank/DDBJ databases">
        <title>Thauera lacus sp. nov., isolated from an saline lake in Inner Mongolia, China.</title>
        <authorList>
            <person name="Liang Q.-Y."/>
        </authorList>
    </citation>
    <scope>NUCLEOTIDE SEQUENCE [LARGE SCALE GENOMIC DNA]</scope>
    <source>
        <strain evidence="2 3">D20</strain>
    </source>
</reference>
<keyword evidence="1" id="KW-0732">Signal</keyword>
<evidence type="ECO:0000313" key="3">
    <source>
        <dbReference type="Proteomes" id="UP000241193"/>
    </source>
</evidence>
<dbReference type="InterPro" id="IPR019660">
    <property type="entry name" value="Put_sensory_transdc_reg_YbjN"/>
</dbReference>
<dbReference type="CDD" id="cd17511">
    <property type="entry name" value="YbjN_AmyR-like"/>
    <property type="match status" value="1"/>
</dbReference>
<name>A0A2T4IBL6_9RHOO</name>
<comment type="caution">
    <text evidence="2">The sequence shown here is derived from an EMBL/GenBank/DDBJ whole genome shotgun (WGS) entry which is preliminary data.</text>
</comment>
<gene>
    <name evidence="2" type="ORF">C8261_15830</name>
</gene>
<dbReference type="AlphaFoldDB" id="A0A2T4IBL6"/>
<feature type="signal peptide" evidence="1">
    <location>
        <begin position="1"/>
        <end position="21"/>
    </location>
</feature>
<feature type="chain" id="PRO_5015424713" evidence="1">
    <location>
        <begin position="22"/>
        <end position="156"/>
    </location>
</feature>
<evidence type="ECO:0000313" key="2">
    <source>
        <dbReference type="EMBL" id="PTD95170.1"/>
    </source>
</evidence>
<dbReference type="Pfam" id="PF10722">
    <property type="entry name" value="YbjN"/>
    <property type="match status" value="1"/>
</dbReference>